<dbReference type="HAMAP" id="MF_00867">
    <property type="entry name" value="KhpB"/>
    <property type="match status" value="1"/>
</dbReference>
<dbReference type="InterPro" id="IPR036867">
    <property type="entry name" value="R3H_dom_sf"/>
</dbReference>
<dbReference type="InterPro" id="IPR038247">
    <property type="entry name" value="Jag_N_dom_sf"/>
</dbReference>
<dbReference type="InterPro" id="IPR034079">
    <property type="entry name" value="R3H_KhpB"/>
</dbReference>
<dbReference type="GO" id="GO:0071555">
    <property type="term" value="P:cell wall organization"/>
    <property type="evidence" value="ECO:0007669"/>
    <property type="project" value="UniProtKB-KW"/>
</dbReference>
<dbReference type="PROSITE" id="PS51061">
    <property type="entry name" value="R3H"/>
    <property type="match status" value="1"/>
</dbReference>
<gene>
    <name evidence="6" type="primary">khpB</name>
    <name evidence="6" type="synonym">eloR</name>
    <name evidence="8" type="ORF">C5Q98_05050</name>
</gene>
<evidence type="ECO:0000256" key="5">
    <source>
        <dbReference type="ARBA" id="ARBA00023316"/>
    </source>
</evidence>
<evidence type="ECO:0000313" key="8">
    <source>
        <dbReference type="EMBL" id="AVM42617.1"/>
    </source>
</evidence>
<dbReference type="InterPro" id="IPR039247">
    <property type="entry name" value="KhpB"/>
</dbReference>
<evidence type="ECO:0000256" key="1">
    <source>
        <dbReference type="ARBA" id="ARBA00022490"/>
    </source>
</evidence>
<dbReference type="EMBL" id="CP027226">
    <property type="protein sequence ID" value="AVM42617.1"/>
    <property type="molecule type" value="Genomic_DNA"/>
</dbReference>
<feature type="domain" description="R3H" evidence="7">
    <location>
        <begin position="189"/>
        <end position="255"/>
    </location>
</feature>
<evidence type="ECO:0000256" key="6">
    <source>
        <dbReference type="HAMAP-Rule" id="MF_00867"/>
    </source>
</evidence>
<dbReference type="Gene3D" id="3.30.300.20">
    <property type="match status" value="1"/>
</dbReference>
<evidence type="ECO:0000256" key="3">
    <source>
        <dbReference type="ARBA" id="ARBA00022960"/>
    </source>
</evidence>
<keyword evidence="5 6" id="KW-0961">Cell wall biogenesis/degradation</keyword>
<dbReference type="InterPro" id="IPR001374">
    <property type="entry name" value="R3H_dom"/>
</dbReference>
<comment type="function">
    <text evidence="6">A probable RNA chaperone. Forms a complex with KhpA which binds to cellular RNA and controls its expression. Plays a role in peptidoglycan (PG) homeostasis and cell length regulation.</text>
</comment>
<dbReference type="OrthoDB" id="9794483at2"/>
<keyword evidence="9" id="KW-1185">Reference proteome</keyword>
<reference evidence="9" key="1">
    <citation type="submission" date="2018-02" db="EMBL/GenBank/DDBJ databases">
        <authorList>
            <person name="Holder M.E."/>
            <person name="Ajami N.J."/>
            <person name="Petrosino J.F."/>
        </authorList>
    </citation>
    <scope>NUCLEOTIDE SEQUENCE [LARGE SCALE GENOMIC DNA]</scope>
    <source>
        <strain evidence="9">CCUG 47711</strain>
    </source>
</reference>
<dbReference type="AlphaFoldDB" id="A0A2S0KNN4"/>
<evidence type="ECO:0000259" key="7">
    <source>
        <dbReference type="PROSITE" id="PS51061"/>
    </source>
</evidence>
<evidence type="ECO:0000256" key="4">
    <source>
        <dbReference type="ARBA" id="ARBA00023186"/>
    </source>
</evidence>
<keyword evidence="3 6" id="KW-0133">Cell shape</keyword>
<comment type="subcellular location">
    <subcellularLocation>
        <location evidence="6">Cytoplasm</location>
    </subcellularLocation>
</comment>
<dbReference type="SMART" id="SM00393">
    <property type="entry name" value="R3H"/>
    <property type="match status" value="1"/>
</dbReference>
<name>A0A2S0KNN4_9FIRM</name>
<dbReference type="GO" id="GO:0005737">
    <property type="term" value="C:cytoplasm"/>
    <property type="evidence" value="ECO:0007669"/>
    <property type="project" value="UniProtKB-SubCell"/>
</dbReference>
<evidence type="ECO:0000313" key="9">
    <source>
        <dbReference type="Proteomes" id="UP000237947"/>
    </source>
</evidence>
<comment type="caution">
    <text evidence="6">Lacks conserved residue(s) required for the propagation of feature annotation.</text>
</comment>
<dbReference type="Gene3D" id="3.30.30.80">
    <property type="entry name" value="probable RNA-binding protein from clostridium symbiosum atcc 14940"/>
    <property type="match status" value="1"/>
</dbReference>
<proteinExistence type="inferred from homology"/>
<dbReference type="Pfam" id="PF01424">
    <property type="entry name" value="R3H"/>
    <property type="match status" value="1"/>
</dbReference>
<evidence type="ECO:0000256" key="2">
    <source>
        <dbReference type="ARBA" id="ARBA00022884"/>
    </source>
</evidence>
<dbReference type="GO" id="GO:0009252">
    <property type="term" value="P:peptidoglycan biosynthetic process"/>
    <property type="evidence" value="ECO:0007669"/>
    <property type="project" value="UniProtKB-UniRule"/>
</dbReference>
<keyword evidence="1 6" id="KW-0963">Cytoplasm</keyword>
<dbReference type="InterPro" id="IPR038008">
    <property type="entry name" value="Jag_KH"/>
</dbReference>
<dbReference type="SUPFAM" id="SSF82708">
    <property type="entry name" value="R3H domain"/>
    <property type="match status" value="1"/>
</dbReference>
<dbReference type="InterPro" id="IPR032782">
    <property type="entry name" value="KhpB_N"/>
</dbReference>
<dbReference type="KEGG" id="fsa:C5Q98_05050"/>
<dbReference type="CDD" id="cd02414">
    <property type="entry name" value="KH-II_Jag"/>
    <property type="match status" value="1"/>
</dbReference>
<dbReference type="GO" id="GO:0003723">
    <property type="term" value="F:RNA binding"/>
    <property type="evidence" value="ECO:0007669"/>
    <property type="project" value="UniProtKB-UniRule"/>
</dbReference>
<comment type="similarity">
    <text evidence="6">Belongs to the KhpB RNA-binding protein family.</text>
</comment>
<dbReference type="RefSeq" id="WP_106012571.1">
    <property type="nucleotide sequence ID" value="NZ_CP027226.1"/>
</dbReference>
<dbReference type="Proteomes" id="UP000237947">
    <property type="component" value="Chromosome"/>
</dbReference>
<comment type="domain">
    <text evidence="6">Has an N-terminal Jag-N domain and 2 RNA-binding domains (KH and R3H).</text>
</comment>
<dbReference type="NCBIfam" id="NF041568">
    <property type="entry name" value="Jag_EloR"/>
    <property type="match status" value="1"/>
</dbReference>
<dbReference type="Gene3D" id="3.30.1370.50">
    <property type="entry name" value="R3H-like domain"/>
    <property type="match status" value="1"/>
</dbReference>
<dbReference type="CDD" id="cd02644">
    <property type="entry name" value="R3H_jag"/>
    <property type="match status" value="1"/>
</dbReference>
<organism evidence="8 9">
    <name type="scientific">Fastidiosipila sanguinis</name>
    <dbReference type="NCBI Taxonomy" id="236753"/>
    <lineage>
        <taxon>Bacteria</taxon>
        <taxon>Bacillati</taxon>
        <taxon>Bacillota</taxon>
        <taxon>Clostridia</taxon>
        <taxon>Eubacteriales</taxon>
        <taxon>Oscillospiraceae</taxon>
        <taxon>Fastidiosipila</taxon>
    </lineage>
</organism>
<dbReference type="SMART" id="SM01245">
    <property type="entry name" value="Jag_N"/>
    <property type="match status" value="1"/>
</dbReference>
<dbReference type="PANTHER" id="PTHR35800">
    <property type="entry name" value="PROTEIN JAG"/>
    <property type="match status" value="1"/>
</dbReference>
<accession>A0A2S0KNN4</accession>
<protein>
    <recommendedName>
        <fullName evidence="6">RNA-binding protein KhpB</fullName>
    </recommendedName>
    <alternativeName>
        <fullName evidence="6">RNA-binding protein EloR</fullName>
    </alternativeName>
</protein>
<comment type="subunit">
    <text evidence="6">Forms a complex with KhpA.</text>
</comment>
<dbReference type="Pfam" id="PF13083">
    <property type="entry name" value="KH_KhpA-B"/>
    <property type="match status" value="1"/>
</dbReference>
<dbReference type="Pfam" id="PF14804">
    <property type="entry name" value="Jag_N"/>
    <property type="match status" value="1"/>
</dbReference>
<keyword evidence="2 6" id="KW-0694">RNA-binding</keyword>
<dbReference type="InterPro" id="IPR015946">
    <property type="entry name" value="KH_dom-like_a/b"/>
</dbReference>
<dbReference type="PANTHER" id="PTHR35800:SF1">
    <property type="entry name" value="RNA-BINDING PROTEIN KHPB"/>
    <property type="match status" value="1"/>
</dbReference>
<dbReference type="GO" id="GO:0008360">
    <property type="term" value="P:regulation of cell shape"/>
    <property type="evidence" value="ECO:0007669"/>
    <property type="project" value="UniProtKB-KW"/>
</dbReference>
<keyword evidence="4 6" id="KW-0143">Chaperone</keyword>
<sequence>MKSITVEGKTVNEAIQSALLQLGVTENEVDIEVLQEENAGFFGIGSKDAKVKVSLLESAETIEAEELSYEDLDLEVEDVEVEEDDEDVEFSESEEDERSFEERIDLAAKAIEDFLNEVLDNFDLDGDNKVTVEVQENKISAEITGDDCGILIGRKGVTLRAIQYIASLVANKTAKTKVRFVLDIGRYKARHKENVAELAKRTAERAISTGQAFELTPMSAADRRVVHSALNDFPGIITYSEGEEPRRYVVIDLEYVDEDNSEFDEAEEVIND</sequence>